<evidence type="ECO:0000313" key="7">
    <source>
        <dbReference type="EnsemblFungi" id="MAPG_11999T0"/>
    </source>
</evidence>
<dbReference type="GO" id="GO:0008061">
    <property type="term" value="F:chitin binding"/>
    <property type="evidence" value="ECO:0007669"/>
    <property type="project" value="UniProtKB-KW"/>
</dbReference>
<dbReference type="InterPro" id="IPR036779">
    <property type="entry name" value="LysM_dom_sf"/>
</dbReference>
<dbReference type="EnsemblFungi" id="MAPG_11999T0">
    <property type="protein sequence ID" value="MAPG_11999T0"/>
    <property type="gene ID" value="MAPG_11999"/>
</dbReference>
<keyword evidence="1" id="KW-0147">Chitin-binding</keyword>
<sequence length="139" mass="14928">MTTSCNKFHLVKSGDSCAAIQSTYKLGSFKELFSWNPALGDNCQFLVPGNYICVGVIGTKTTTKAPTTTRGNGVSTPTPTQPGMVTNCKTFHKVVKGDTCQTVADKYRITLANFTRWNSGVGSDCKSLQLNTYACVGLI</sequence>
<reference evidence="6" key="3">
    <citation type="submission" date="2011-03" db="EMBL/GenBank/DDBJ databases">
        <title>Annotation of Magnaporthe poae ATCC 64411.</title>
        <authorList>
            <person name="Ma L.-J."/>
            <person name="Dead R."/>
            <person name="Young S.K."/>
            <person name="Zeng Q."/>
            <person name="Gargeya S."/>
            <person name="Fitzgerald M."/>
            <person name="Haas B."/>
            <person name="Abouelleil A."/>
            <person name="Alvarado L."/>
            <person name="Arachchi H.M."/>
            <person name="Berlin A."/>
            <person name="Brown A."/>
            <person name="Chapman S.B."/>
            <person name="Chen Z."/>
            <person name="Dunbar C."/>
            <person name="Freedman E."/>
            <person name="Gearin G."/>
            <person name="Gellesch M."/>
            <person name="Goldberg J."/>
            <person name="Griggs A."/>
            <person name="Gujja S."/>
            <person name="Heiman D."/>
            <person name="Howarth C."/>
            <person name="Larson L."/>
            <person name="Lui A."/>
            <person name="MacDonald P.J.P."/>
            <person name="Mehta T."/>
            <person name="Montmayeur A."/>
            <person name="Murphy C."/>
            <person name="Neiman D."/>
            <person name="Pearson M."/>
            <person name="Priest M."/>
            <person name="Roberts A."/>
            <person name="Saif S."/>
            <person name="Shea T."/>
            <person name="Shenoy N."/>
            <person name="Sisk P."/>
            <person name="Stolte C."/>
            <person name="Sykes S."/>
            <person name="Yandava C."/>
            <person name="Wortman J."/>
            <person name="Nusbaum C."/>
            <person name="Birren B."/>
        </authorList>
    </citation>
    <scope>NUCLEOTIDE SEQUENCE</scope>
    <source>
        <strain evidence="6">ATCC 64411</strain>
    </source>
</reference>
<keyword evidence="2" id="KW-0732">Signal</keyword>
<dbReference type="OMA" id="FRSWNTM"/>
<organism evidence="7 8">
    <name type="scientific">Magnaporthiopsis poae (strain ATCC 64411 / 73-15)</name>
    <name type="common">Kentucky bluegrass fungus</name>
    <name type="synonym">Magnaporthe poae</name>
    <dbReference type="NCBI Taxonomy" id="644358"/>
    <lineage>
        <taxon>Eukaryota</taxon>
        <taxon>Fungi</taxon>
        <taxon>Dikarya</taxon>
        <taxon>Ascomycota</taxon>
        <taxon>Pezizomycotina</taxon>
        <taxon>Sordariomycetes</taxon>
        <taxon>Sordariomycetidae</taxon>
        <taxon>Magnaporthales</taxon>
        <taxon>Magnaporthaceae</taxon>
        <taxon>Magnaporthiopsis</taxon>
    </lineage>
</organism>
<dbReference type="SUPFAM" id="SSF54106">
    <property type="entry name" value="LysM domain"/>
    <property type="match status" value="2"/>
</dbReference>
<dbReference type="VEuPathDB" id="FungiDB:MAPG_11999"/>
<dbReference type="SMART" id="SM00257">
    <property type="entry name" value="LysM"/>
    <property type="match status" value="2"/>
</dbReference>
<dbReference type="PROSITE" id="PS51782">
    <property type="entry name" value="LYSM"/>
    <property type="match status" value="2"/>
</dbReference>
<keyword evidence="8" id="KW-1185">Reference proteome</keyword>
<proteinExistence type="inferred from homology"/>
<keyword evidence="3" id="KW-0843">Virulence</keyword>
<gene>
    <name evidence="6" type="ORF">MAPG_11999</name>
</gene>
<dbReference type="EMBL" id="ADBL01003011">
    <property type="status" value="NOT_ANNOTATED_CDS"/>
    <property type="molecule type" value="Genomic_DNA"/>
</dbReference>
<dbReference type="PANTHER" id="PTHR34997:SF2">
    <property type="entry name" value="LYSM DOMAIN-CONTAINING PROTEIN-RELATED"/>
    <property type="match status" value="1"/>
</dbReference>
<evidence type="ECO:0000313" key="6">
    <source>
        <dbReference type="EMBL" id="KLU93060.1"/>
    </source>
</evidence>
<dbReference type="Gene3D" id="3.10.350.10">
    <property type="entry name" value="LysM domain"/>
    <property type="match status" value="2"/>
</dbReference>
<dbReference type="Pfam" id="PF01476">
    <property type="entry name" value="LysM"/>
    <property type="match status" value="2"/>
</dbReference>
<evidence type="ECO:0000256" key="3">
    <source>
        <dbReference type="ARBA" id="ARBA00023026"/>
    </source>
</evidence>
<dbReference type="InterPro" id="IPR052210">
    <property type="entry name" value="LysM1-like"/>
</dbReference>
<dbReference type="STRING" id="644358.A0A0C4EGM5"/>
<dbReference type="EMBL" id="GL877077">
    <property type="protein sequence ID" value="KLU93060.1"/>
    <property type="molecule type" value="Genomic_DNA"/>
</dbReference>
<evidence type="ECO:0000256" key="2">
    <source>
        <dbReference type="ARBA" id="ARBA00022729"/>
    </source>
</evidence>
<protein>
    <recommendedName>
        <fullName evidence="5">LysM domain-containing protein</fullName>
    </recommendedName>
</protein>
<evidence type="ECO:0000256" key="1">
    <source>
        <dbReference type="ARBA" id="ARBA00022669"/>
    </source>
</evidence>
<dbReference type="InterPro" id="IPR018392">
    <property type="entry name" value="LysM"/>
</dbReference>
<dbReference type="AlphaFoldDB" id="A0A0C4EGM5"/>
<comment type="similarity">
    <text evidence="4">Belongs to the secreted LysM effector family.</text>
</comment>
<reference evidence="8" key="2">
    <citation type="submission" date="2010-05" db="EMBL/GenBank/DDBJ databases">
        <title>The genome sequence of Magnaporthe poae strain ATCC 64411.</title>
        <authorList>
            <person name="Ma L.-J."/>
            <person name="Dead R."/>
            <person name="Young S."/>
            <person name="Zeng Q."/>
            <person name="Koehrsen M."/>
            <person name="Alvarado L."/>
            <person name="Berlin A."/>
            <person name="Chapman S.B."/>
            <person name="Chen Z."/>
            <person name="Freedman E."/>
            <person name="Gellesch M."/>
            <person name="Goldberg J."/>
            <person name="Griggs A."/>
            <person name="Gujja S."/>
            <person name="Heilman E.R."/>
            <person name="Heiman D."/>
            <person name="Hepburn T."/>
            <person name="Howarth C."/>
            <person name="Jen D."/>
            <person name="Larson L."/>
            <person name="Mehta T."/>
            <person name="Neiman D."/>
            <person name="Pearson M."/>
            <person name="Roberts A."/>
            <person name="Saif S."/>
            <person name="Shea T."/>
            <person name="Shenoy N."/>
            <person name="Sisk P."/>
            <person name="Stolte C."/>
            <person name="Sykes S."/>
            <person name="Walk T."/>
            <person name="White J."/>
            <person name="Yandava C."/>
            <person name="Haas B."/>
            <person name="Nusbaum C."/>
            <person name="Birren B."/>
        </authorList>
    </citation>
    <scope>NUCLEOTIDE SEQUENCE [LARGE SCALE GENOMIC DNA]</scope>
    <source>
        <strain evidence="8">ATCC 64411 / 73-15</strain>
    </source>
</reference>
<feature type="domain" description="LysM" evidence="5">
    <location>
        <begin position="90"/>
        <end position="136"/>
    </location>
</feature>
<reference evidence="7" key="5">
    <citation type="submission" date="2015-06" db="UniProtKB">
        <authorList>
            <consortium name="EnsemblFungi"/>
        </authorList>
    </citation>
    <scope>IDENTIFICATION</scope>
    <source>
        <strain evidence="7">ATCC 64411</strain>
    </source>
</reference>
<evidence type="ECO:0000259" key="5">
    <source>
        <dbReference type="PROSITE" id="PS51782"/>
    </source>
</evidence>
<reference evidence="6" key="1">
    <citation type="submission" date="2010-05" db="EMBL/GenBank/DDBJ databases">
        <title>The Genome Sequence of Magnaporthe poae strain ATCC 64411.</title>
        <authorList>
            <consortium name="The Broad Institute Genome Sequencing Platform"/>
            <consortium name="Broad Institute Genome Sequencing Center for Infectious Disease"/>
            <person name="Ma L.-J."/>
            <person name="Dead R."/>
            <person name="Young S."/>
            <person name="Zeng Q."/>
            <person name="Koehrsen M."/>
            <person name="Alvarado L."/>
            <person name="Berlin A."/>
            <person name="Chapman S.B."/>
            <person name="Chen Z."/>
            <person name="Freedman E."/>
            <person name="Gellesch M."/>
            <person name="Goldberg J."/>
            <person name="Griggs A."/>
            <person name="Gujja S."/>
            <person name="Heilman E.R."/>
            <person name="Heiman D."/>
            <person name="Hepburn T."/>
            <person name="Howarth C."/>
            <person name="Jen D."/>
            <person name="Larson L."/>
            <person name="Mehta T."/>
            <person name="Neiman D."/>
            <person name="Pearson M."/>
            <person name="Roberts A."/>
            <person name="Saif S."/>
            <person name="Shea T."/>
            <person name="Shenoy N."/>
            <person name="Sisk P."/>
            <person name="Stolte C."/>
            <person name="Sykes S."/>
            <person name="Walk T."/>
            <person name="White J."/>
            <person name="Yandava C."/>
            <person name="Haas B."/>
            <person name="Nusbaum C."/>
            <person name="Birren B."/>
        </authorList>
    </citation>
    <scope>NUCLEOTIDE SEQUENCE</scope>
    <source>
        <strain evidence="6">ATCC 64411</strain>
    </source>
</reference>
<evidence type="ECO:0000313" key="8">
    <source>
        <dbReference type="Proteomes" id="UP000011715"/>
    </source>
</evidence>
<reference evidence="7" key="4">
    <citation type="journal article" date="2015" name="G3 (Bethesda)">
        <title>Genome sequences of three phytopathogenic species of the Magnaporthaceae family of fungi.</title>
        <authorList>
            <person name="Okagaki L.H."/>
            <person name="Nunes C.C."/>
            <person name="Sailsbery J."/>
            <person name="Clay B."/>
            <person name="Brown D."/>
            <person name="John T."/>
            <person name="Oh Y."/>
            <person name="Young N."/>
            <person name="Fitzgerald M."/>
            <person name="Haas B.J."/>
            <person name="Zeng Q."/>
            <person name="Young S."/>
            <person name="Adiconis X."/>
            <person name="Fan L."/>
            <person name="Levin J.Z."/>
            <person name="Mitchell T.K."/>
            <person name="Okubara P.A."/>
            <person name="Farman M.L."/>
            <person name="Kohn L.M."/>
            <person name="Birren B."/>
            <person name="Ma L.-J."/>
            <person name="Dean R.A."/>
        </authorList>
    </citation>
    <scope>NUCLEOTIDE SEQUENCE</scope>
    <source>
        <strain evidence="7">ATCC 64411 / 73-15</strain>
    </source>
</reference>
<accession>A0A0C4EGM5</accession>
<dbReference type="Proteomes" id="UP000011715">
    <property type="component" value="Unassembled WGS sequence"/>
</dbReference>
<dbReference type="CDD" id="cd00118">
    <property type="entry name" value="LysM"/>
    <property type="match status" value="1"/>
</dbReference>
<dbReference type="PANTHER" id="PTHR34997">
    <property type="entry name" value="AM15"/>
    <property type="match status" value="1"/>
</dbReference>
<name>A0A0C4EGM5_MAGP6</name>
<dbReference type="OrthoDB" id="2281372at2759"/>
<evidence type="ECO:0000256" key="4">
    <source>
        <dbReference type="ARBA" id="ARBA00044955"/>
    </source>
</evidence>
<feature type="domain" description="LysM" evidence="5">
    <location>
        <begin position="7"/>
        <end position="54"/>
    </location>
</feature>